<sequence>IFKHPCNFSLPKFKDCSQVIMNPGEDWCVFECSTVEVKLHRIGDYRIVIVSTERVGMSPQLKQPSNLMIDESMWGFPLLNLALPADWNVMEA</sequence>
<organism evidence="1">
    <name type="scientific">marine metagenome</name>
    <dbReference type="NCBI Taxonomy" id="408172"/>
    <lineage>
        <taxon>unclassified sequences</taxon>
        <taxon>metagenomes</taxon>
        <taxon>ecological metagenomes</taxon>
    </lineage>
</organism>
<feature type="non-terminal residue" evidence="1">
    <location>
        <position position="1"/>
    </location>
</feature>
<dbReference type="EMBL" id="UINC01144229">
    <property type="protein sequence ID" value="SVD33611.1"/>
    <property type="molecule type" value="Genomic_DNA"/>
</dbReference>
<dbReference type="AlphaFoldDB" id="A0A382UIT7"/>
<proteinExistence type="predicted"/>
<gene>
    <name evidence="1" type="ORF">METZ01_LOCUS386465</name>
</gene>
<evidence type="ECO:0000313" key="1">
    <source>
        <dbReference type="EMBL" id="SVD33611.1"/>
    </source>
</evidence>
<reference evidence="1" key="1">
    <citation type="submission" date="2018-05" db="EMBL/GenBank/DDBJ databases">
        <authorList>
            <person name="Lanie J.A."/>
            <person name="Ng W.-L."/>
            <person name="Kazmierczak K.M."/>
            <person name="Andrzejewski T.M."/>
            <person name="Davidsen T.M."/>
            <person name="Wayne K.J."/>
            <person name="Tettelin H."/>
            <person name="Glass J.I."/>
            <person name="Rusch D."/>
            <person name="Podicherti R."/>
            <person name="Tsui H.-C.T."/>
            <person name="Winkler M.E."/>
        </authorList>
    </citation>
    <scope>NUCLEOTIDE SEQUENCE</scope>
</reference>
<protein>
    <submittedName>
        <fullName evidence="1">Uncharacterized protein</fullName>
    </submittedName>
</protein>
<name>A0A382UIT7_9ZZZZ</name>
<accession>A0A382UIT7</accession>